<evidence type="ECO:0000313" key="3">
    <source>
        <dbReference type="Proteomes" id="UP001296104"/>
    </source>
</evidence>
<organism evidence="2 3">
    <name type="scientific">Lecanosticta acicola</name>
    <dbReference type="NCBI Taxonomy" id="111012"/>
    <lineage>
        <taxon>Eukaryota</taxon>
        <taxon>Fungi</taxon>
        <taxon>Dikarya</taxon>
        <taxon>Ascomycota</taxon>
        <taxon>Pezizomycotina</taxon>
        <taxon>Dothideomycetes</taxon>
        <taxon>Dothideomycetidae</taxon>
        <taxon>Mycosphaerellales</taxon>
        <taxon>Mycosphaerellaceae</taxon>
        <taxon>Lecanosticta</taxon>
    </lineage>
</organism>
<reference evidence="2" key="1">
    <citation type="submission" date="2023-11" db="EMBL/GenBank/DDBJ databases">
        <authorList>
            <person name="Alioto T."/>
            <person name="Alioto T."/>
            <person name="Gomez Garrido J."/>
        </authorList>
    </citation>
    <scope>NUCLEOTIDE SEQUENCE</scope>
</reference>
<feature type="region of interest" description="Disordered" evidence="1">
    <location>
        <begin position="1"/>
        <end position="123"/>
    </location>
</feature>
<dbReference type="EMBL" id="CAVMBE010000130">
    <property type="protein sequence ID" value="CAK4034700.1"/>
    <property type="molecule type" value="Genomic_DNA"/>
</dbReference>
<proteinExistence type="predicted"/>
<gene>
    <name evidence="2" type="ORF">LECACI_7A009858</name>
</gene>
<feature type="compositionally biased region" description="Gly residues" evidence="1">
    <location>
        <begin position="1"/>
        <end position="12"/>
    </location>
</feature>
<comment type="caution">
    <text evidence="2">The sequence shown here is derived from an EMBL/GenBank/DDBJ whole genome shotgun (WGS) entry which is preliminary data.</text>
</comment>
<accession>A0AAI8Z923</accession>
<feature type="compositionally biased region" description="Basic and acidic residues" evidence="1">
    <location>
        <begin position="83"/>
        <end position="123"/>
    </location>
</feature>
<name>A0AAI8Z923_9PEZI</name>
<dbReference type="AlphaFoldDB" id="A0AAI8Z923"/>
<protein>
    <submittedName>
        <fullName evidence="2">Uncharacterized protein</fullName>
    </submittedName>
</protein>
<evidence type="ECO:0000256" key="1">
    <source>
        <dbReference type="SAM" id="MobiDB-lite"/>
    </source>
</evidence>
<sequence length="168" mass="19069">MSFNYGGQGGNPGSHNPWANEHSQEGHQEGGAKAEGYQEGEQNIRGYEEGQQNVKGYEDGYTAYQSGYKQSYDQQQQQQQPPRRNDTFAEDRFVPENERGEQREAMEEFEMKRSKPESQDERNVALLQDEFPSLDSSLVAAIYGDTQTLGSAREMLQELNSSSQSTRR</sequence>
<dbReference type="Proteomes" id="UP001296104">
    <property type="component" value="Unassembled WGS sequence"/>
</dbReference>
<feature type="compositionally biased region" description="Polar residues" evidence="1">
    <location>
        <begin position="63"/>
        <end position="73"/>
    </location>
</feature>
<evidence type="ECO:0000313" key="2">
    <source>
        <dbReference type="EMBL" id="CAK4034700.1"/>
    </source>
</evidence>
<feature type="compositionally biased region" description="Basic and acidic residues" evidence="1">
    <location>
        <begin position="22"/>
        <end position="32"/>
    </location>
</feature>
<keyword evidence="3" id="KW-1185">Reference proteome</keyword>